<reference evidence="3" key="1">
    <citation type="submission" date="2022-11" db="UniProtKB">
        <authorList>
            <consortium name="WormBaseParasite"/>
        </authorList>
    </citation>
    <scope>IDENTIFICATION</scope>
</reference>
<feature type="region of interest" description="Disordered" evidence="1">
    <location>
        <begin position="168"/>
        <end position="188"/>
    </location>
</feature>
<name>A0A915HXI7_ROMCU</name>
<sequence length="293" mass="32870">MYCNISWPTKIEFVVLSLNKEVDVPRILLNNLFSAIVDKLEAAKSKIFGNIEFAKTASKIIIKPLTVVKTVKSISDDLCREINTNALFVVIVYPKENERDAIMLARDLTRNFRFAIALFNKTFADVLSNPKNPSNDVVLQELERVTENLLRDVSKVIAKRAALVDVQPSSSAQNSEGVERQTAPSSVNGSLNTPAFVPQIPTQQQNRVAVSLFNGSINNFRNCSDMSRFKLTTFSVFKPVDFKVGQYYDIVVTHVTDNENENLHVENFGSNKKYPWPVFFLATHPLAVPLMAV</sequence>
<dbReference type="WBParaSite" id="nRc.2.0.1.t06011-RA">
    <property type="protein sequence ID" value="nRc.2.0.1.t06011-RA"/>
    <property type="gene ID" value="nRc.2.0.1.g06011"/>
</dbReference>
<dbReference type="Proteomes" id="UP000887565">
    <property type="component" value="Unplaced"/>
</dbReference>
<keyword evidence="2" id="KW-1185">Reference proteome</keyword>
<dbReference type="AlphaFoldDB" id="A0A915HXI7"/>
<protein>
    <submittedName>
        <fullName evidence="3">Uncharacterized protein</fullName>
    </submittedName>
</protein>
<evidence type="ECO:0000313" key="2">
    <source>
        <dbReference type="Proteomes" id="UP000887565"/>
    </source>
</evidence>
<proteinExistence type="predicted"/>
<organism evidence="2 3">
    <name type="scientific">Romanomermis culicivorax</name>
    <name type="common">Nematode worm</name>
    <dbReference type="NCBI Taxonomy" id="13658"/>
    <lineage>
        <taxon>Eukaryota</taxon>
        <taxon>Metazoa</taxon>
        <taxon>Ecdysozoa</taxon>
        <taxon>Nematoda</taxon>
        <taxon>Enoplea</taxon>
        <taxon>Dorylaimia</taxon>
        <taxon>Mermithida</taxon>
        <taxon>Mermithoidea</taxon>
        <taxon>Mermithidae</taxon>
        <taxon>Romanomermis</taxon>
    </lineage>
</organism>
<evidence type="ECO:0000256" key="1">
    <source>
        <dbReference type="SAM" id="MobiDB-lite"/>
    </source>
</evidence>
<accession>A0A915HXI7</accession>
<evidence type="ECO:0000313" key="3">
    <source>
        <dbReference type="WBParaSite" id="nRc.2.0.1.t06011-RA"/>
    </source>
</evidence>